<feature type="compositionally biased region" description="Basic and acidic residues" evidence="3">
    <location>
        <begin position="405"/>
        <end position="416"/>
    </location>
</feature>
<dbReference type="Proteomes" id="UP000436088">
    <property type="component" value="Unassembled WGS sequence"/>
</dbReference>
<reference evidence="5" key="1">
    <citation type="submission" date="2019-09" db="EMBL/GenBank/DDBJ databases">
        <title>Draft genome information of white flower Hibiscus syriacus.</title>
        <authorList>
            <person name="Kim Y.-M."/>
        </authorList>
    </citation>
    <scope>NUCLEOTIDE SEQUENCE [LARGE SCALE GENOMIC DNA]</scope>
    <source>
        <strain evidence="5">YM2019G1</strain>
    </source>
</reference>
<dbReference type="InterPro" id="IPR013094">
    <property type="entry name" value="AB_hydrolase_3"/>
</dbReference>
<feature type="compositionally biased region" description="Acidic residues" evidence="3">
    <location>
        <begin position="417"/>
        <end position="426"/>
    </location>
</feature>
<feature type="compositionally biased region" description="Basic and acidic residues" evidence="3">
    <location>
        <begin position="567"/>
        <end position="576"/>
    </location>
</feature>
<evidence type="ECO:0000256" key="3">
    <source>
        <dbReference type="SAM" id="MobiDB-lite"/>
    </source>
</evidence>
<feature type="compositionally biased region" description="Basic and acidic residues" evidence="3">
    <location>
        <begin position="349"/>
        <end position="361"/>
    </location>
</feature>
<feature type="compositionally biased region" description="Basic and acidic residues" evidence="3">
    <location>
        <begin position="935"/>
        <end position="949"/>
    </location>
</feature>
<dbReference type="AlphaFoldDB" id="A0A6A2XIS7"/>
<keyword evidence="2" id="KW-0378">Hydrolase</keyword>
<evidence type="ECO:0000259" key="4">
    <source>
        <dbReference type="Pfam" id="PF07859"/>
    </source>
</evidence>
<dbReference type="Pfam" id="PF07859">
    <property type="entry name" value="Abhydrolase_3"/>
    <property type="match status" value="1"/>
</dbReference>
<feature type="region of interest" description="Disordered" evidence="3">
    <location>
        <begin position="545"/>
        <end position="608"/>
    </location>
</feature>
<gene>
    <name evidence="5" type="ORF">F3Y22_tig00116971pilonHSYRG00293</name>
</gene>
<name>A0A6A2XIS7_HIBSY</name>
<dbReference type="PANTHER" id="PTHR23024">
    <property type="entry name" value="ARYLACETAMIDE DEACETYLASE"/>
    <property type="match status" value="1"/>
</dbReference>
<evidence type="ECO:0000313" key="6">
    <source>
        <dbReference type="Proteomes" id="UP000436088"/>
    </source>
</evidence>
<feature type="region of interest" description="Disordered" evidence="3">
    <location>
        <begin position="935"/>
        <end position="958"/>
    </location>
</feature>
<dbReference type="GO" id="GO:0016787">
    <property type="term" value="F:hydrolase activity"/>
    <property type="evidence" value="ECO:0007669"/>
    <property type="project" value="UniProtKB-KW"/>
</dbReference>
<feature type="compositionally biased region" description="Basic and acidic residues" evidence="3">
    <location>
        <begin position="853"/>
        <end position="866"/>
    </location>
</feature>
<evidence type="ECO:0000256" key="1">
    <source>
        <dbReference type="ARBA" id="ARBA00010515"/>
    </source>
</evidence>
<organism evidence="5 6">
    <name type="scientific">Hibiscus syriacus</name>
    <name type="common">Rose of Sharon</name>
    <dbReference type="NCBI Taxonomy" id="106335"/>
    <lineage>
        <taxon>Eukaryota</taxon>
        <taxon>Viridiplantae</taxon>
        <taxon>Streptophyta</taxon>
        <taxon>Embryophyta</taxon>
        <taxon>Tracheophyta</taxon>
        <taxon>Spermatophyta</taxon>
        <taxon>Magnoliopsida</taxon>
        <taxon>eudicotyledons</taxon>
        <taxon>Gunneridae</taxon>
        <taxon>Pentapetalae</taxon>
        <taxon>rosids</taxon>
        <taxon>malvids</taxon>
        <taxon>Malvales</taxon>
        <taxon>Malvaceae</taxon>
        <taxon>Malvoideae</taxon>
        <taxon>Hibiscus</taxon>
    </lineage>
</organism>
<dbReference type="SUPFAM" id="SSF53474">
    <property type="entry name" value="alpha/beta-Hydrolases"/>
    <property type="match status" value="1"/>
</dbReference>
<feature type="region of interest" description="Disordered" evidence="3">
    <location>
        <begin position="794"/>
        <end position="866"/>
    </location>
</feature>
<dbReference type="PANTHER" id="PTHR23024:SF636">
    <property type="entry name" value="ALPHA_BETA HYDROLASE FOLD-3 DOMAIN-CONTAINING PROTEIN"/>
    <property type="match status" value="1"/>
</dbReference>
<dbReference type="EMBL" id="VEPZ02001744">
    <property type="protein sequence ID" value="KAE8658369.1"/>
    <property type="molecule type" value="Genomic_DNA"/>
</dbReference>
<protein>
    <recommendedName>
        <fullName evidence="4">Alpha/beta hydrolase fold-3 domain-containing protein</fullName>
    </recommendedName>
</protein>
<sequence length="958" mass="106230">MGSHGKKMVTEILPFTRVYKDGSIERLSGSPIVPPSASDPETDISSKDIIVSENPPISARIYLPKQSLDQKHHQKLPLLVYFHGGGFCFESAFSFVQTKYMNGLACSANALLSTYDDFDRVYAGGESTGANLAHNTLMRAGSEGLHGGVKIKGAFLTHPYLWGSNPVGSEPKDIKERAKLPMYTIWHLVYPEVPGGIDNPVVDGAPTLTGLGCSRLLVTVAEKDLMRDRGILYYNAVKESGWKGELELVDVEGEDHAFHILVHESDNAKKLIQLVVTFVFALLHDSLTLWIGVATLVLKLPQPEALRACLRRRSSEGVTSGIRAFRCEQISVEMILVKGHKKRGVFARKGKECHGGKREESPLGSRASSVSKHGDTEMSLRGMLEATITHQAESVLEVERLKGDAEDMSERDTFSHEDEESLNEEQGEELSLYEKWAYWIECIADHTERLINLEHISTLWEQWVDELETVRESNAQEAEVTALRNEVDELKRELLICKGIMSEWGALKTFLEGLRPGVMLGEEQGDGQRLSGAIAVAGTLTELADVKPSSNVSSRPMPRDSGNNGGDQEKVQRGDGIESSSSSQVEPSIVRGQRKPSGKNGKAKFGEKKKASKEKLKCYFCDGPHLIRGCPEKRRLTTIMERMGEGEVARVGGAELRRKLDAIAGVQAIKSRARLDEATCSNIAESRDKRGTTTSSQVVRPGSRRAETAGVKAVPHKKGPGAIVNDKAIKPRVQSEQVCSQYARMEAWSKLRRLRHKGTLKEYPWVKKVLERREVEELSKALTIAESIKEFGVKKNKTSKPKPKAEGSGKISRNEGKSKDEEGCSSSGRESPLNDEPDGGFGEHVCSLSTRSSAEDAKSRVRVEQAKGRKLEVPTMLRDYPRGVESSKVTYEPRIERVEAKCRRHHPFQRWEASSNLRVRREDARKGIELYHEKVSMHDGAKNSNDKGSMRGVSDFME</sequence>
<proteinExistence type="inferred from homology"/>
<feature type="domain" description="Alpha/beta hydrolase fold-3" evidence="4">
    <location>
        <begin position="117"/>
        <end position="259"/>
    </location>
</feature>
<accession>A0A6A2XIS7</accession>
<keyword evidence="6" id="KW-1185">Reference proteome</keyword>
<comment type="similarity">
    <text evidence="1">Belongs to the 'GDXG' lipolytic enzyme family.</text>
</comment>
<feature type="region of interest" description="Disordered" evidence="3">
    <location>
        <begin position="685"/>
        <end position="722"/>
    </location>
</feature>
<dbReference type="Gene3D" id="3.40.50.1820">
    <property type="entry name" value="alpha/beta hydrolase"/>
    <property type="match status" value="2"/>
</dbReference>
<evidence type="ECO:0000313" key="5">
    <source>
        <dbReference type="EMBL" id="KAE8658369.1"/>
    </source>
</evidence>
<dbReference type="InterPro" id="IPR029058">
    <property type="entry name" value="AB_hydrolase_fold"/>
</dbReference>
<feature type="region of interest" description="Disordered" evidence="3">
    <location>
        <begin position="348"/>
        <end position="375"/>
    </location>
</feature>
<dbReference type="InterPro" id="IPR002168">
    <property type="entry name" value="Lipase_GDXG_HIS_AS"/>
</dbReference>
<evidence type="ECO:0000256" key="2">
    <source>
        <dbReference type="ARBA" id="ARBA00022801"/>
    </source>
</evidence>
<comment type="caution">
    <text evidence="5">The sequence shown here is derived from an EMBL/GenBank/DDBJ whole genome shotgun (WGS) entry which is preliminary data.</text>
</comment>
<dbReference type="PROSITE" id="PS01173">
    <property type="entry name" value="LIPASE_GDXG_HIS"/>
    <property type="match status" value="1"/>
</dbReference>
<feature type="compositionally biased region" description="Basic and acidic residues" evidence="3">
    <location>
        <begin position="803"/>
        <end position="822"/>
    </location>
</feature>
<dbReference type="InterPro" id="IPR050466">
    <property type="entry name" value="Carboxylest/Gibb_receptor"/>
</dbReference>
<feature type="region of interest" description="Disordered" evidence="3">
    <location>
        <begin position="405"/>
        <end position="426"/>
    </location>
</feature>